<gene>
    <name evidence="2" type="ORF">CB5_LOCUS22423</name>
</gene>
<feature type="compositionally biased region" description="Gly residues" evidence="1">
    <location>
        <begin position="69"/>
        <end position="83"/>
    </location>
</feature>
<dbReference type="SUPFAM" id="SSF53474">
    <property type="entry name" value="alpha/beta-Hydrolases"/>
    <property type="match status" value="1"/>
</dbReference>
<evidence type="ECO:0000256" key="1">
    <source>
        <dbReference type="SAM" id="MobiDB-lite"/>
    </source>
</evidence>
<dbReference type="PANTHER" id="PTHR31479">
    <property type="entry name" value="ALPHA/BETA-HYDROLASES SUPERFAMILY PROTEIN"/>
    <property type="match status" value="1"/>
</dbReference>
<reference evidence="2" key="1">
    <citation type="submission" date="2020-07" db="EMBL/GenBank/DDBJ databases">
        <authorList>
            <person name="Lin J."/>
        </authorList>
    </citation>
    <scope>NUCLEOTIDE SEQUENCE</scope>
</reference>
<dbReference type="PANTHER" id="PTHR31479:SF3">
    <property type="entry name" value="ALPHA_BETA-HYDROLASES SUPERFAMILY PROTEIN"/>
    <property type="match status" value="1"/>
</dbReference>
<dbReference type="EMBL" id="LR862133">
    <property type="protein sequence ID" value="CAD1839212.1"/>
    <property type="molecule type" value="Genomic_DNA"/>
</dbReference>
<proteinExistence type="predicted"/>
<feature type="region of interest" description="Disordered" evidence="1">
    <location>
        <begin position="61"/>
        <end position="83"/>
    </location>
</feature>
<sequence length="450" mass="49081">MLAHLSQHVGVDREQAITWGARLGQEGLVDEPLRPWFHFVAHFSTPRALVGDAMKKSVGRSVKKEEAKGGGGGGDVGTAEGSGGDVAMGKIAAEVGEIMEGGAHPYDFRVSGPRNLPSPNWRDLISSNWRDPKYKRMAISCFVQVAYLLELDRQENRMGDDGLAPKWWKPFKYKLAQVLVDERDGSIYGAVLEWDRLAAMSDLVVMRPLGAPRAVLALRGTLLTSPTARRDIEDDLRYLAWESLKGSVRFNGALDAVKHAVERYGGNNVCIGGHSLGAGFALQVGKALAKQGVFVECHLFNPPSVSLAMTLRIAGEKAGKAWKQFRAARASSDGVVAAAAVEGNRVRAEAEKWMPYLYVNNSDYICCYYTDRSGAATDTSPDKPETTGSSSAAAAAAAKRILLSKGPKKFLEAHGLQQWWSDDIELQTVVHDSKLLNRQLRSLYTANPQR</sequence>
<evidence type="ECO:0000313" key="2">
    <source>
        <dbReference type="EMBL" id="CAD1839212.1"/>
    </source>
</evidence>
<dbReference type="Gene3D" id="3.40.50.1820">
    <property type="entry name" value="alpha/beta hydrolase"/>
    <property type="match status" value="1"/>
</dbReference>
<dbReference type="AlphaFoldDB" id="A0A6V7Q7U0"/>
<accession>A0A6V7Q7U0</accession>
<evidence type="ECO:0008006" key="3">
    <source>
        <dbReference type="Google" id="ProtNLM"/>
    </source>
</evidence>
<organism evidence="2">
    <name type="scientific">Ananas comosus var. bracteatus</name>
    <name type="common">red pineapple</name>
    <dbReference type="NCBI Taxonomy" id="296719"/>
    <lineage>
        <taxon>Eukaryota</taxon>
        <taxon>Viridiplantae</taxon>
        <taxon>Streptophyta</taxon>
        <taxon>Embryophyta</taxon>
        <taxon>Tracheophyta</taxon>
        <taxon>Spermatophyta</taxon>
        <taxon>Magnoliopsida</taxon>
        <taxon>Liliopsida</taxon>
        <taxon>Poales</taxon>
        <taxon>Bromeliaceae</taxon>
        <taxon>Bromelioideae</taxon>
        <taxon>Ananas</taxon>
    </lineage>
</organism>
<name>A0A6V7Q7U0_ANACO</name>
<protein>
    <recommendedName>
        <fullName evidence="3">GDSL esterase/lipase</fullName>
    </recommendedName>
</protein>
<dbReference type="InterPro" id="IPR029058">
    <property type="entry name" value="AB_hydrolase_fold"/>
</dbReference>